<reference evidence="2 3" key="1">
    <citation type="submission" date="2015-09" db="EMBL/GenBank/DDBJ databases">
        <authorList>
            <consortium name="Pathogen Informatics"/>
        </authorList>
    </citation>
    <scope>NUCLEOTIDE SEQUENCE [LARGE SCALE GENOMIC DNA]</scope>
    <source>
        <strain evidence="2 3">2789STDY5834899</strain>
    </source>
</reference>
<dbReference type="EMBL" id="CZAP01000005">
    <property type="protein sequence ID" value="CUP40559.1"/>
    <property type="molecule type" value="Genomic_DNA"/>
</dbReference>
<dbReference type="Proteomes" id="UP000095576">
    <property type="component" value="Unassembled WGS sequence"/>
</dbReference>
<protein>
    <submittedName>
        <fullName evidence="2">Uncharacterized protein</fullName>
    </submittedName>
</protein>
<keyword evidence="1" id="KW-0472">Membrane</keyword>
<proteinExistence type="predicted"/>
<keyword evidence="1" id="KW-0812">Transmembrane</keyword>
<evidence type="ECO:0000313" key="3">
    <source>
        <dbReference type="Proteomes" id="UP000095576"/>
    </source>
</evidence>
<feature type="transmembrane region" description="Helical" evidence="1">
    <location>
        <begin position="104"/>
        <end position="122"/>
    </location>
</feature>
<organism evidence="2 3">
    <name type="scientific">Bacteroides thetaiotaomicron</name>
    <dbReference type="NCBI Taxonomy" id="818"/>
    <lineage>
        <taxon>Bacteria</taxon>
        <taxon>Pseudomonadati</taxon>
        <taxon>Bacteroidota</taxon>
        <taxon>Bacteroidia</taxon>
        <taxon>Bacteroidales</taxon>
        <taxon>Bacteroidaceae</taxon>
        <taxon>Bacteroides</taxon>
    </lineage>
</organism>
<dbReference type="AlphaFoldDB" id="A0A174N3N0"/>
<name>A0A174N3N0_BACT4</name>
<feature type="transmembrane region" description="Helical" evidence="1">
    <location>
        <begin position="43"/>
        <end position="61"/>
    </location>
</feature>
<accession>A0A174N3N0</accession>
<evidence type="ECO:0000313" key="2">
    <source>
        <dbReference type="EMBL" id="CUP40559.1"/>
    </source>
</evidence>
<sequence>MACLLFFIPLILVLTPINSCTSSCSFSYFILPTQVLQTLNSSTLLLTFLYIIFPLQVLQSLHSSASFPFTFRSFLFVFLFFRTHICILFAPLKSPLFPTDTDNCHFSVSLIITFLFPFAYITNYQHIINI</sequence>
<keyword evidence="1" id="KW-1133">Transmembrane helix</keyword>
<gene>
    <name evidence="2" type="ORF">ERS852511_02001</name>
</gene>
<feature type="transmembrane region" description="Helical" evidence="1">
    <location>
        <begin position="73"/>
        <end position="92"/>
    </location>
</feature>
<evidence type="ECO:0000256" key="1">
    <source>
        <dbReference type="SAM" id="Phobius"/>
    </source>
</evidence>